<evidence type="ECO:0000313" key="3">
    <source>
        <dbReference type="Proteomes" id="UP001162131"/>
    </source>
</evidence>
<organism evidence="2 3">
    <name type="scientific">Blepharisma stoltei</name>
    <dbReference type="NCBI Taxonomy" id="1481888"/>
    <lineage>
        <taxon>Eukaryota</taxon>
        <taxon>Sar</taxon>
        <taxon>Alveolata</taxon>
        <taxon>Ciliophora</taxon>
        <taxon>Postciliodesmatophora</taxon>
        <taxon>Heterotrichea</taxon>
        <taxon>Heterotrichida</taxon>
        <taxon>Blepharismidae</taxon>
        <taxon>Blepharisma</taxon>
    </lineage>
</organism>
<reference evidence="2" key="1">
    <citation type="submission" date="2021-09" db="EMBL/GenBank/DDBJ databases">
        <authorList>
            <consortium name="AG Swart"/>
            <person name="Singh M."/>
            <person name="Singh A."/>
            <person name="Seah K."/>
            <person name="Emmerich C."/>
        </authorList>
    </citation>
    <scope>NUCLEOTIDE SEQUENCE</scope>
    <source>
        <strain evidence="2">ATCC30299</strain>
    </source>
</reference>
<dbReference type="AlphaFoldDB" id="A0AAU9IMA2"/>
<dbReference type="Proteomes" id="UP001162131">
    <property type="component" value="Unassembled WGS sequence"/>
</dbReference>
<gene>
    <name evidence="2" type="ORF">BSTOLATCC_MIC11342</name>
</gene>
<dbReference type="InterPro" id="IPR045334">
    <property type="entry name" value="INTS3"/>
</dbReference>
<evidence type="ECO:0000259" key="1">
    <source>
        <dbReference type="Pfam" id="PF10189"/>
    </source>
</evidence>
<proteinExistence type="predicted"/>
<dbReference type="GO" id="GO:0005737">
    <property type="term" value="C:cytoplasm"/>
    <property type="evidence" value="ECO:0007669"/>
    <property type="project" value="TreeGrafter"/>
</dbReference>
<evidence type="ECO:0000313" key="2">
    <source>
        <dbReference type="EMBL" id="CAG9314332.1"/>
    </source>
</evidence>
<dbReference type="PANTHER" id="PTHR13587:SF7">
    <property type="entry name" value="INTEGRATOR COMPLEX SUBUNIT 3"/>
    <property type="match status" value="1"/>
</dbReference>
<name>A0AAU9IMA2_9CILI</name>
<dbReference type="EMBL" id="CAJZBQ010000012">
    <property type="protein sequence ID" value="CAG9314332.1"/>
    <property type="molecule type" value="Genomic_DNA"/>
</dbReference>
<sequence length="796" mass="91502">MELSLFEKSEIELVDGALEEIEENFIYVRDLIGLKTDESEILAILQTRSIQGEHEIISRGVLYGILTGMDWLSYLLLTSRDNFQTACNTLSMMLPKLKSTQRAVWLFTQLWKTESPAFTGLFMTILRSLDLVNEIKTQLDWINTQQFASLVFYKVLRGASLLAAEGMPVLFDHIHIISQIWIHRRDACISIGRDLVRIVSSLAESGGIEHIWNDLFASGRDGAPLYWSLLCTPTHPKFHSVLLKPEIENKLAFIVENGYQSNYTRYLKWIMETYNDHVLDDLVRFIVNYPVEKENVHRWQIVAWLLTNETDHQIQASIKQALVYDCLFFNSQDQAYIIEPAMSFLKHSITNCPKIAEELLEFMLTSAELYDKRSTPRIMRSLKDCFTVACTQGFFPSLQSLIGDERIDGNIRTRLKELLEATTHDGDLSPPAALFEKEDTSLSAPRSFVDYLGEIAFVFANEPNFDILMEMIHKSQLVNEDLCSFVIKCLTHEFIQPLTLDLPQNSVLYQIFLHSETNARLRELLKLLHAAESSIGVRLLVYSLQKNSKLYQQFEDQLERDLLASLQDISLETLHWVFPEVFAKLSKLVTPNIIHFFLQTTDMKLLHKVEQDLMLDSYSILSNKLSQVLEKSDEFSSSEKIYLWKLIQAEIKPDQIGKLLDHFQHSLPLGNQWESLSGLVCYLCSHTSQINIENVKQILTLPAKYCKITVSVVLVGIKVEFIEEAVLEIIKKAQFQGQINILKHLKHWIEQDGKLASIVKTKSLQEVLISTMQALSSDYFREFSCLLETSRQLYSS</sequence>
<accession>A0AAU9IMA2</accession>
<dbReference type="PANTHER" id="PTHR13587">
    <property type="entry name" value="INTEGRATOR COMPLEX SUBUNIT 3"/>
    <property type="match status" value="1"/>
</dbReference>
<dbReference type="InterPro" id="IPR019333">
    <property type="entry name" value="INTS3_N"/>
</dbReference>
<dbReference type="Pfam" id="PF10189">
    <property type="entry name" value="Ints3_N"/>
    <property type="match status" value="1"/>
</dbReference>
<keyword evidence="3" id="KW-1185">Reference proteome</keyword>
<protein>
    <recommendedName>
        <fullName evidence="1">Integrator complex subunit 3 N-terminal domain-containing protein</fullName>
    </recommendedName>
</protein>
<feature type="domain" description="Integrator complex subunit 3 N-terminal" evidence="1">
    <location>
        <begin position="53"/>
        <end position="416"/>
    </location>
</feature>
<comment type="caution">
    <text evidence="2">The sequence shown here is derived from an EMBL/GenBank/DDBJ whole genome shotgun (WGS) entry which is preliminary data.</text>
</comment>